<evidence type="ECO:0008006" key="3">
    <source>
        <dbReference type="Google" id="ProtNLM"/>
    </source>
</evidence>
<dbReference type="OrthoDB" id="2963302at2"/>
<reference evidence="2" key="1">
    <citation type="submission" date="2017-08" db="EMBL/GenBank/DDBJ databases">
        <authorList>
            <person name="Varghese N."/>
            <person name="Submissions S."/>
        </authorList>
    </citation>
    <scope>NUCLEOTIDE SEQUENCE [LARGE SCALE GENOMIC DNA]</scope>
    <source>
        <strain evidence="2">JC22</strain>
    </source>
</reference>
<gene>
    <name evidence="1" type="ORF">SAMN05880501_113119</name>
</gene>
<evidence type="ECO:0000313" key="2">
    <source>
        <dbReference type="Proteomes" id="UP000219636"/>
    </source>
</evidence>
<dbReference type="AlphaFoldDB" id="A0A285TJ49"/>
<dbReference type="RefSeq" id="WP_097074734.1">
    <property type="nucleotide sequence ID" value="NZ_OBMQ01000013.1"/>
</dbReference>
<dbReference type="EMBL" id="OBMQ01000013">
    <property type="protein sequence ID" value="SOC22052.1"/>
    <property type="molecule type" value="Genomic_DNA"/>
</dbReference>
<accession>A0A285TJ49</accession>
<organism evidence="1 2">
    <name type="scientific">Ureibacillus xyleni</name>
    <dbReference type="NCBI Taxonomy" id="614648"/>
    <lineage>
        <taxon>Bacteria</taxon>
        <taxon>Bacillati</taxon>
        <taxon>Bacillota</taxon>
        <taxon>Bacilli</taxon>
        <taxon>Bacillales</taxon>
        <taxon>Caryophanaceae</taxon>
        <taxon>Ureibacillus</taxon>
    </lineage>
</organism>
<keyword evidence="2" id="KW-1185">Reference proteome</keyword>
<proteinExistence type="predicted"/>
<sequence length="232" mass="28197">MEKKPFISPFSLRRHEWKVEWRVQSERPVNREMQRFTGKEERVMQDLAVLQIITHKHLKKHYKMHEKQIQNMLAKRLLVQHRLIKNKETWFIYTREAIEGYKKTFVVKNYWLGYGKEEILQRLVLVDFYFELQRKMNTDITLKAVAIPFQAIFIMNDKAYEVYINRGDPHDLLVALNQSITKERRLFIVTEQLIHLNVLATVLERPKILYRVITDEDIYRKDKHEFFHTLPS</sequence>
<dbReference type="Proteomes" id="UP000219636">
    <property type="component" value="Unassembled WGS sequence"/>
</dbReference>
<name>A0A285TJ49_9BACL</name>
<evidence type="ECO:0000313" key="1">
    <source>
        <dbReference type="EMBL" id="SOC22052.1"/>
    </source>
</evidence>
<protein>
    <recommendedName>
        <fullName evidence="3">Protein involved in plasmid replication-relaxation</fullName>
    </recommendedName>
</protein>